<dbReference type="OrthoDB" id="7789999at2759"/>
<keyword evidence="3" id="KW-1185">Reference proteome</keyword>
<feature type="chain" id="PRO_5040347075" evidence="1">
    <location>
        <begin position="20"/>
        <end position="1806"/>
    </location>
</feature>
<evidence type="ECO:0000313" key="2">
    <source>
        <dbReference type="EMBL" id="KAJ6641891.1"/>
    </source>
</evidence>
<reference evidence="2" key="1">
    <citation type="submission" date="2022-07" db="EMBL/GenBank/DDBJ databases">
        <authorList>
            <person name="Trinca V."/>
            <person name="Uliana J.V.C."/>
            <person name="Torres T.T."/>
            <person name="Ward R.J."/>
            <person name="Monesi N."/>
        </authorList>
    </citation>
    <scope>NUCLEOTIDE SEQUENCE</scope>
    <source>
        <strain evidence="2">HSMRA1968</strain>
        <tissue evidence="2">Whole embryos</tissue>
    </source>
</reference>
<gene>
    <name evidence="2" type="ORF">Bhyg_06836</name>
</gene>
<dbReference type="Proteomes" id="UP001151699">
    <property type="component" value="Chromosome B"/>
</dbReference>
<dbReference type="EMBL" id="WJQU01000002">
    <property type="protein sequence ID" value="KAJ6641891.1"/>
    <property type="molecule type" value="Genomic_DNA"/>
</dbReference>
<organism evidence="2 3">
    <name type="scientific">Pseudolycoriella hygida</name>
    <dbReference type="NCBI Taxonomy" id="35572"/>
    <lineage>
        <taxon>Eukaryota</taxon>
        <taxon>Metazoa</taxon>
        <taxon>Ecdysozoa</taxon>
        <taxon>Arthropoda</taxon>
        <taxon>Hexapoda</taxon>
        <taxon>Insecta</taxon>
        <taxon>Pterygota</taxon>
        <taxon>Neoptera</taxon>
        <taxon>Endopterygota</taxon>
        <taxon>Diptera</taxon>
        <taxon>Nematocera</taxon>
        <taxon>Sciaroidea</taxon>
        <taxon>Sciaridae</taxon>
        <taxon>Pseudolycoriella</taxon>
    </lineage>
</organism>
<comment type="caution">
    <text evidence="2">The sequence shown here is derived from an EMBL/GenBank/DDBJ whole genome shotgun (WGS) entry which is preliminary data.</text>
</comment>
<proteinExistence type="predicted"/>
<accession>A0A9Q0N2H7</accession>
<evidence type="ECO:0000313" key="3">
    <source>
        <dbReference type="Proteomes" id="UP001151699"/>
    </source>
</evidence>
<evidence type="ECO:0000256" key="1">
    <source>
        <dbReference type="SAM" id="SignalP"/>
    </source>
</evidence>
<feature type="signal peptide" evidence="1">
    <location>
        <begin position="1"/>
        <end position="19"/>
    </location>
</feature>
<sequence length="1806" mass="203865">MILKINFLILVIGTNQILANYYGSESNDFEIDLMSPKRIERIKEKRVKSMTVTLNIQLPSFQNANIIESNGSIFLLNGIDLFAVDMEQSSEMKSNLKKIGSLAGVENQTISDIKASPWRSYTIFVADLDEYSNVYIVRNNEVRDLLIPIEKLTKQGTHCKVKLFHFNRHLYCVFADVMLDEDDGSTMYIYKWRKSHFSRLERVETGIANDFFTYTTSTFVIVVTVGYFESTESHYTVINVYTLAKDDELSNIQLFYLDAQKVFPITLDDGFYFYSVSRSGLLTSYKWDNEKFVKLFDHKDVTNVITFAAGANLIIGQMNDQLLAYANVKLQFEYQISNFSTNFTKIVIKKSDEGIFVTFFYQSFNDLYMTTMRTEFEYVDEQFVGTTKETMGDCVTNIRDIQRSRVPIIEIIRNMVALLYFKDRNEIVVSNLHVKSLSAAKRMNIHRLNVDVNLAANYKQVLSGIDEVAKKVDELRMKSNRPKRSVKLPESVDKVKAKRLNIPKALFERILVKRNESASFKGKVTTKKLTAKSIKFGGSPEDPNVGTIFPAGEHKKVDGISRIINLEVQSINGVNWNDFYNSLYLLNSPRPIDGNLLILKFCRVKQLNVEAVNEFPVSTLFTLNTNQEVSTPFFLPMFHCPSVEANLINGIDFGNTVATLNGNNVIETPVKIAQVQIVNLTLANEDEGDFISKHIVGTRVEDLSQVYNGKVTIKGSLRLSNVKLDNLKTILFINNERFGLNVVEEFWMKSADQTLGNVKWTTLISTPQIFATFINNIPAENFIYTNIAPKGSVDLVFSKAIVLGNVYPDPEFETILTQIDKVVVRRGSSTTISGTKTFTGVLSVKDFVGELIDHPPIDNFVLNNDASDKFYLNCTKQFESVTVNGNVEVGGDLIFTRLNGVNLFEFFQTAVRINQPTRLESLRFVNVRATNLTVTQINSHSFTEIVEGLENSVGSEGKLYSVFINGNLELENLYVGSINDIDIENYLGLVVTTNSGGQIGGVKRFLAGLTVFNLFVNQINSVDIGYWLENALHRDKDQIIGEKWTLTTATVGEMNTSMINGLKTKELIDLSAPTIEIYSDLQFESLNVAGNLNGEMVCDVKSLETVLDYGLTKALWNFVFVNGYVQWPEEEASQINEILKFSVTSTSDQVITGDVIFTNTTFIDNLQSNGIINNFDVRKIFYDGLVKSRQLQTIKGPVIFKQPLTVSNLVSKNDLHSPFINDVNLLELNRSIFRIDEGNVISGVKTFRNSVKIDQLTVEGLVNGVAVSDIVFADSTTILPPIFFHKSISIQKDLIIANNINEINLKFLLNNIIRKAGPPQEITGMITFQNLVVRGDCRIPSINNLDINDIVLKTSDSVQEIFDLKTITGTLFIDGPAFITKLNRLDVLDAYISTIFLDQNMVIRKLELMNEVVLHKGIVVKSELNSFPIASLISWTPPTQADLAPLWGRVGNIINQADHLLHQNYGRSFHILYLDYASNIKVKFDTENNYPVIFIIDTVDTGELCGLDHKCDCPAQYDVSLSFHQIFVNRRPYGDRQIKMFGSNCNVTVRTNFLNSCTVNTPAQTIVEWSAFGGSGALTISEIFGVKLYEAGSESFMLVNELNGSVVVMKYDQQVNNWFTSEVIDGKNIHIDVLEWKMFKVLIVLGGSSDVKIHDGASLWFYNIDVRRFEMFQELSGDYNLCSKLYMGLEDKFALFLSKAGSQYVSIFMVHWGAQFQLFQTLTLQSSIKTFAAFAVHDAYCLAVVTTNGYLYLYKYNNIEGWVQFVYGFFKDIESVMPFNHLNKMYLFVSMKNSATVVGVYTQGLH</sequence>
<keyword evidence="1" id="KW-0732">Signal</keyword>
<protein>
    <submittedName>
        <fullName evidence="2">Uncharacterized protein</fullName>
    </submittedName>
</protein>
<name>A0A9Q0N2H7_9DIPT</name>